<name>A0ABU1GRW2_9GAMM</name>
<dbReference type="RefSeq" id="WP_309637610.1">
    <property type="nucleotide sequence ID" value="NZ_JARWAL010000018.1"/>
</dbReference>
<keyword evidence="2" id="KW-1185">Reference proteome</keyword>
<dbReference type="InterPro" id="IPR032710">
    <property type="entry name" value="NTF2-like_dom_sf"/>
</dbReference>
<reference evidence="1 2" key="1">
    <citation type="submission" date="2023-04" db="EMBL/GenBank/DDBJ databases">
        <title>A long-awaited taxogenomic arrangement of the family Halomonadaceae.</title>
        <authorList>
            <person name="De La Haba R."/>
            <person name="Chuvochina M."/>
            <person name="Wittouck S."/>
            <person name="Arahal D.R."/>
            <person name="Sanchez-Porro C."/>
            <person name="Hugenholtz P."/>
            <person name="Ventosa A."/>
        </authorList>
    </citation>
    <scope>NUCLEOTIDE SEQUENCE [LARGE SCALE GENOMIC DNA]</scope>
    <source>
        <strain evidence="1 2">DSM 17332</strain>
    </source>
</reference>
<proteinExistence type="predicted"/>
<protein>
    <submittedName>
        <fullName evidence="1">Nuclear transport factor 2 family protein</fullName>
    </submittedName>
</protein>
<dbReference type="Pfam" id="PF12893">
    <property type="entry name" value="Lumazine_bd_2"/>
    <property type="match status" value="1"/>
</dbReference>
<dbReference type="SUPFAM" id="SSF54427">
    <property type="entry name" value="NTF2-like"/>
    <property type="match status" value="1"/>
</dbReference>
<evidence type="ECO:0000313" key="1">
    <source>
        <dbReference type="EMBL" id="MDR5894306.1"/>
    </source>
</evidence>
<dbReference type="Proteomes" id="UP001252270">
    <property type="component" value="Unassembled WGS sequence"/>
</dbReference>
<dbReference type="EMBL" id="JARWAL010000018">
    <property type="protein sequence ID" value="MDR5894306.1"/>
    <property type="molecule type" value="Genomic_DNA"/>
</dbReference>
<sequence>MNTTVDERTPDHDEIVRVVQCYVEGFQGRLDKLQEAFHEDAWILAVDAEGGFSKDLISDRFERWAASHRPVKSRFISVTQAGEVASVLLGFDNTETPADSWVDVLALLKLDGRWQITHKSAVHSTRAAWASPVAS</sequence>
<accession>A0ABU1GRW2</accession>
<organism evidence="1 2">
    <name type="scientific">Halomonas mongoliensis</name>
    <dbReference type="NCBI Taxonomy" id="321265"/>
    <lineage>
        <taxon>Bacteria</taxon>
        <taxon>Pseudomonadati</taxon>
        <taxon>Pseudomonadota</taxon>
        <taxon>Gammaproteobacteria</taxon>
        <taxon>Oceanospirillales</taxon>
        <taxon>Halomonadaceae</taxon>
        <taxon>Halomonas</taxon>
    </lineage>
</organism>
<dbReference type="InterPro" id="IPR039437">
    <property type="entry name" value="FrzH/put_lumazine-bd"/>
</dbReference>
<gene>
    <name evidence="1" type="ORF">QC820_16065</name>
</gene>
<dbReference type="Gene3D" id="3.10.450.50">
    <property type="match status" value="1"/>
</dbReference>
<evidence type="ECO:0000313" key="2">
    <source>
        <dbReference type="Proteomes" id="UP001252270"/>
    </source>
</evidence>
<comment type="caution">
    <text evidence="1">The sequence shown here is derived from an EMBL/GenBank/DDBJ whole genome shotgun (WGS) entry which is preliminary data.</text>
</comment>